<protein>
    <recommendedName>
        <fullName evidence="1">Peptidase S1 domain-containing protein</fullName>
    </recommendedName>
</protein>
<accession>A0AAV8WKL1</accession>
<dbReference type="SUPFAM" id="SSF50494">
    <property type="entry name" value="Trypsin-like serine proteases"/>
    <property type="match status" value="1"/>
</dbReference>
<sequence length="79" mass="8639">MKGASAIVYLGAHNVNLDYESTRLITVSYNLIPHENFDGTSIINDIGLIEFPGPIELTDYINTVSLPSHTGNIDDYVGK</sequence>
<evidence type="ECO:0000313" key="3">
    <source>
        <dbReference type="Proteomes" id="UP001162156"/>
    </source>
</evidence>
<reference evidence="2" key="1">
    <citation type="journal article" date="2023" name="Insect Mol. Biol.">
        <title>Genome sequencing provides insights into the evolution of gene families encoding plant cell wall-degrading enzymes in longhorned beetles.</title>
        <authorList>
            <person name="Shin N.R."/>
            <person name="Okamura Y."/>
            <person name="Kirsch R."/>
            <person name="Pauchet Y."/>
        </authorList>
    </citation>
    <scope>NUCLEOTIDE SEQUENCE</scope>
    <source>
        <strain evidence="2">RBIC_L_NR</strain>
    </source>
</reference>
<gene>
    <name evidence="2" type="ORF">NQ314_020884</name>
</gene>
<dbReference type="Proteomes" id="UP001162156">
    <property type="component" value="Unassembled WGS sequence"/>
</dbReference>
<dbReference type="GO" id="GO:0004252">
    <property type="term" value="F:serine-type endopeptidase activity"/>
    <property type="evidence" value="ECO:0007669"/>
    <property type="project" value="InterPro"/>
</dbReference>
<organism evidence="2 3">
    <name type="scientific">Rhamnusium bicolor</name>
    <dbReference type="NCBI Taxonomy" id="1586634"/>
    <lineage>
        <taxon>Eukaryota</taxon>
        <taxon>Metazoa</taxon>
        <taxon>Ecdysozoa</taxon>
        <taxon>Arthropoda</taxon>
        <taxon>Hexapoda</taxon>
        <taxon>Insecta</taxon>
        <taxon>Pterygota</taxon>
        <taxon>Neoptera</taxon>
        <taxon>Endopterygota</taxon>
        <taxon>Coleoptera</taxon>
        <taxon>Polyphaga</taxon>
        <taxon>Cucujiformia</taxon>
        <taxon>Chrysomeloidea</taxon>
        <taxon>Cerambycidae</taxon>
        <taxon>Lepturinae</taxon>
        <taxon>Rhagiini</taxon>
        <taxon>Rhamnusium</taxon>
    </lineage>
</organism>
<comment type="caution">
    <text evidence="2">The sequence shown here is derived from an EMBL/GenBank/DDBJ whole genome shotgun (WGS) entry which is preliminary data.</text>
</comment>
<dbReference type="Pfam" id="PF00089">
    <property type="entry name" value="Trypsin"/>
    <property type="match status" value="1"/>
</dbReference>
<dbReference type="InterPro" id="IPR043504">
    <property type="entry name" value="Peptidase_S1_PA_chymotrypsin"/>
</dbReference>
<keyword evidence="3" id="KW-1185">Reference proteome</keyword>
<dbReference type="EMBL" id="JANEYF010005793">
    <property type="protein sequence ID" value="KAJ8926766.1"/>
    <property type="molecule type" value="Genomic_DNA"/>
</dbReference>
<evidence type="ECO:0000259" key="1">
    <source>
        <dbReference type="Pfam" id="PF00089"/>
    </source>
</evidence>
<dbReference type="InterPro" id="IPR001254">
    <property type="entry name" value="Trypsin_dom"/>
</dbReference>
<feature type="domain" description="Peptidase S1" evidence="1">
    <location>
        <begin position="7"/>
        <end position="68"/>
    </location>
</feature>
<evidence type="ECO:0000313" key="2">
    <source>
        <dbReference type="EMBL" id="KAJ8926766.1"/>
    </source>
</evidence>
<dbReference type="GO" id="GO:0006508">
    <property type="term" value="P:proteolysis"/>
    <property type="evidence" value="ECO:0007669"/>
    <property type="project" value="InterPro"/>
</dbReference>
<dbReference type="InterPro" id="IPR009003">
    <property type="entry name" value="Peptidase_S1_PA"/>
</dbReference>
<name>A0AAV8WKL1_9CUCU</name>
<dbReference type="Gene3D" id="2.40.10.10">
    <property type="entry name" value="Trypsin-like serine proteases"/>
    <property type="match status" value="1"/>
</dbReference>
<dbReference type="AlphaFoldDB" id="A0AAV8WKL1"/>
<proteinExistence type="predicted"/>